<sequence>SAEEERGDFPFWRTVIIGEREPRIKMKNIDPKIRVISHGGL</sequence>
<feature type="non-terminal residue" evidence="1">
    <location>
        <position position="41"/>
    </location>
</feature>
<comment type="caution">
    <text evidence="1">The sequence shown here is derived from an EMBL/GenBank/DDBJ whole genome shotgun (WGS) entry which is preliminary data.</text>
</comment>
<proteinExistence type="predicted"/>
<evidence type="ECO:0000313" key="1">
    <source>
        <dbReference type="EMBL" id="CAG13902.1"/>
    </source>
</evidence>
<dbReference type="KEGG" id="tng:GSTEN00000254G001"/>
<gene>
    <name evidence="1" type="ORF">GSTENG00000254001</name>
</gene>
<dbReference type="Pfam" id="PF12496">
    <property type="entry name" value="BNIP2"/>
    <property type="match status" value="1"/>
</dbReference>
<reference evidence="1" key="2">
    <citation type="submission" date="2004-02" db="EMBL/GenBank/DDBJ databases">
        <authorList>
            <consortium name="Genoscope"/>
            <consortium name="Whitehead Institute Centre for Genome Research"/>
        </authorList>
    </citation>
    <scope>NUCLEOTIDE SEQUENCE</scope>
</reference>
<name>Q4RCI1_TETNG</name>
<accession>Q4RCI1</accession>
<dbReference type="InterPro" id="IPR022181">
    <property type="entry name" value="Bcl2-/adenovirus-E1B"/>
</dbReference>
<feature type="non-terminal residue" evidence="1">
    <location>
        <position position="1"/>
    </location>
</feature>
<dbReference type="AlphaFoldDB" id="Q4RCI1"/>
<protein>
    <submittedName>
        <fullName evidence="1">(spotted green pufferfish) hypothetical protein</fullName>
    </submittedName>
</protein>
<dbReference type="EMBL" id="CAAE01018888">
    <property type="protein sequence ID" value="CAG13902.1"/>
    <property type="molecule type" value="Genomic_DNA"/>
</dbReference>
<reference evidence="1" key="1">
    <citation type="journal article" date="2004" name="Nature">
        <title>Genome duplication in the teleost fish Tetraodon nigroviridis reveals the early vertebrate proto-karyotype.</title>
        <authorList>
            <person name="Jaillon O."/>
            <person name="Aury J.-M."/>
            <person name="Brunet F."/>
            <person name="Petit J.-L."/>
            <person name="Stange-Thomann N."/>
            <person name="Mauceli E."/>
            <person name="Bouneau L."/>
            <person name="Fischer C."/>
            <person name="Ozouf-Costaz C."/>
            <person name="Bernot A."/>
            <person name="Nicaud S."/>
            <person name="Jaffe D."/>
            <person name="Fisher S."/>
            <person name="Lutfalla G."/>
            <person name="Dossat C."/>
            <person name="Segurens B."/>
            <person name="Dasilva C."/>
            <person name="Salanoubat M."/>
            <person name="Levy M."/>
            <person name="Boudet N."/>
            <person name="Castellano S."/>
            <person name="Anthouard V."/>
            <person name="Jubin C."/>
            <person name="Castelli V."/>
            <person name="Katinka M."/>
            <person name="Vacherie B."/>
            <person name="Biemont C."/>
            <person name="Skalli Z."/>
            <person name="Cattolico L."/>
            <person name="Poulain J."/>
            <person name="De Berardinis V."/>
            <person name="Cruaud C."/>
            <person name="Duprat S."/>
            <person name="Brottier P."/>
            <person name="Coutanceau J.-P."/>
            <person name="Gouzy J."/>
            <person name="Parra G."/>
            <person name="Lardier G."/>
            <person name="Chapple C."/>
            <person name="McKernan K.J."/>
            <person name="McEwan P."/>
            <person name="Bosak S."/>
            <person name="Kellis M."/>
            <person name="Volff J.-N."/>
            <person name="Guigo R."/>
            <person name="Zody M.C."/>
            <person name="Mesirov J."/>
            <person name="Lindblad-Toh K."/>
            <person name="Birren B."/>
            <person name="Nusbaum C."/>
            <person name="Kahn D."/>
            <person name="Robinson-Rechavi M."/>
            <person name="Laudet V."/>
            <person name="Schachter V."/>
            <person name="Quetier F."/>
            <person name="Saurin W."/>
            <person name="Scarpelli C."/>
            <person name="Wincker P."/>
            <person name="Lander E.S."/>
            <person name="Weissenbach J."/>
            <person name="Roest Crollius H."/>
        </authorList>
    </citation>
    <scope>NUCLEOTIDE SEQUENCE [LARGE SCALE GENOMIC DNA]</scope>
</reference>
<organism evidence="1">
    <name type="scientific">Tetraodon nigroviridis</name>
    <name type="common">Spotted green pufferfish</name>
    <name type="synonym">Chelonodon nigroviridis</name>
    <dbReference type="NCBI Taxonomy" id="99883"/>
    <lineage>
        <taxon>Eukaryota</taxon>
        <taxon>Metazoa</taxon>
        <taxon>Chordata</taxon>
        <taxon>Craniata</taxon>
        <taxon>Vertebrata</taxon>
        <taxon>Euteleostomi</taxon>
        <taxon>Actinopterygii</taxon>
        <taxon>Neopterygii</taxon>
        <taxon>Teleostei</taxon>
        <taxon>Neoteleostei</taxon>
        <taxon>Acanthomorphata</taxon>
        <taxon>Eupercaria</taxon>
        <taxon>Tetraodontiformes</taxon>
        <taxon>Tetradontoidea</taxon>
        <taxon>Tetraodontidae</taxon>
        <taxon>Tetraodon</taxon>
    </lineage>
</organism>